<dbReference type="PANTHER" id="PTHR36453">
    <property type="entry name" value="SECRETED PROTEIN-RELATED"/>
    <property type="match status" value="1"/>
</dbReference>
<reference evidence="3 4" key="1">
    <citation type="journal article" name="Front. Microbiol.">
        <title>Sugar Metabolism of the First Thermophilic Planctomycete Thermogutta terrifontis: Comparative Genomic and Transcriptomic Approaches.</title>
        <authorList>
            <person name="Elcheninov A.G."/>
            <person name="Menzel P."/>
            <person name="Gudbergsdottir S.R."/>
            <person name="Slesarev A.I."/>
            <person name="Kadnikov V.V."/>
            <person name="Krogh A."/>
            <person name="Bonch-Osmolovskaya E.A."/>
            <person name="Peng X."/>
            <person name="Kublanov I.V."/>
        </authorList>
    </citation>
    <scope>NUCLEOTIDE SEQUENCE [LARGE SCALE GENOMIC DNA]</scope>
    <source>
        <strain evidence="3 4">R1</strain>
    </source>
</reference>
<sequence length="911" mass="102863">MRAIWYWTTCAAVLLVNSLDIRGEETVIYVSPRGNDAWSGRIESPNQDRSDGPLASLTAARDVIRKLRAEGRLGTFRVRIAPGEYTLSQPLVLEPQDSGTDASPVIYEAQGPEKPRFTGGRRITGWKKQPDGLWTTHIPEVAADQWYFEQLWVNGRRATRARSPNKFYFYVQRKIDHFVDSATGQSVETSNRAFQARREDIAPLFNIPRERLSDVTLVTYHSWETSRSRLAGVDPQQNIVTITAPIPWGFAYWGPNCRYHLENFRAALDEPGEWFLDRDGTLFYYPRPDEDMTTAVVIAPVVPEFVVIAGKPENEKWVEHVTLRGLVFEYSQYILPPEGHANSQAEVTIPAVIMLDGARHVNIEGCEIKHVGISGVWFRRGCTHCRIEKCWLDDLGGGGVKIGEGWGSDLSQPAVQTHHIVCRNNIIHSGGRIHHGAIGVWIGHSGYNEVLHNDISDFYYTGISVGWVWGYKESLAHHNRIEFNRIHHLGWGVLSDMGGVYTLGVSPGTTVSHNVIHDVYSYDQYGRGGWGLYNDEGSSYIEMKNNLVYRTKTGNYHQHYGRENRVENNIFAYSMDGQIQRSRVEEHISFFFERNIVLWDNGPLITAGRINDDLVKFASNLYWNGGREPIDFQGMTLEERQAKGWDVGSIIADPRFRDPEKGDFTLLPDSPAFKIGFVPFDYTQAGLEGDAEWRKIPESFEYPPVEFAPPPPPAPPLVLDESFEFMPAGRPPLEGQAISENRGDAVVVTTERASDGKKSLLLRDAEGLANVFNPHWIVRPNHTNGVTTLRFDVWLGPGALLFHEWRTWDSGPYQVGPSLWIREGRLTVGGKELAKLPLERWITLEIICPVGSSATGKWQLRVVGPDGEARFQDLPVGSQQFKDLTWIGWCSMAQTPTNIYIDRVILQNQVP</sequence>
<evidence type="ECO:0000313" key="3">
    <source>
        <dbReference type="EMBL" id="ASV72750.1"/>
    </source>
</evidence>
<evidence type="ECO:0000259" key="1">
    <source>
        <dbReference type="Pfam" id="PF13229"/>
    </source>
</evidence>
<evidence type="ECO:0000259" key="2">
    <source>
        <dbReference type="Pfam" id="PF21231"/>
    </source>
</evidence>
<dbReference type="PANTHER" id="PTHR36453:SF1">
    <property type="entry name" value="RIGHT HANDED BETA HELIX DOMAIN-CONTAINING PROTEIN"/>
    <property type="match status" value="1"/>
</dbReference>
<dbReference type="OrthoDB" id="227157at2"/>
<dbReference type="Pfam" id="PF13229">
    <property type="entry name" value="Beta_helix"/>
    <property type="match status" value="1"/>
</dbReference>
<evidence type="ECO:0000313" key="4">
    <source>
        <dbReference type="Proteomes" id="UP000215086"/>
    </source>
</evidence>
<accession>A0A286R9X5</accession>
<organism evidence="3 4">
    <name type="scientific">Thermogutta terrifontis</name>
    <dbReference type="NCBI Taxonomy" id="1331910"/>
    <lineage>
        <taxon>Bacteria</taxon>
        <taxon>Pseudomonadati</taxon>
        <taxon>Planctomycetota</taxon>
        <taxon>Planctomycetia</taxon>
        <taxon>Pirellulales</taxon>
        <taxon>Thermoguttaceae</taxon>
        <taxon>Thermogutta</taxon>
    </lineage>
</organism>
<dbReference type="KEGG" id="ttf:THTE_0148"/>
<dbReference type="InterPro" id="IPR012334">
    <property type="entry name" value="Pectin_lyas_fold"/>
</dbReference>
<dbReference type="SUPFAM" id="SSF51126">
    <property type="entry name" value="Pectin lyase-like"/>
    <property type="match status" value="1"/>
</dbReference>
<gene>
    <name evidence="3" type="ORF">THTE_0148</name>
</gene>
<dbReference type="SMART" id="SM00710">
    <property type="entry name" value="PbH1"/>
    <property type="match status" value="6"/>
</dbReference>
<feature type="domain" description="Right handed beta helix" evidence="1">
    <location>
        <begin position="353"/>
        <end position="488"/>
    </location>
</feature>
<dbReference type="Gene3D" id="2.160.20.10">
    <property type="entry name" value="Single-stranded right-handed beta-helix, Pectin lyase-like"/>
    <property type="match status" value="2"/>
</dbReference>
<dbReference type="Pfam" id="PF21231">
    <property type="entry name" value="GH141_M"/>
    <property type="match status" value="1"/>
</dbReference>
<proteinExistence type="predicted"/>
<dbReference type="InterPro" id="IPR048482">
    <property type="entry name" value="GH141_ins"/>
</dbReference>
<dbReference type="AlphaFoldDB" id="A0A286R9X5"/>
<dbReference type="Proteomes" id="UP000215086">
    <property type="component" value="Chromosome"/>
</dbReference>
<dbReference type="InterPro" id="IPR011050">
    <property type="entry name" value="Pectin_lyase_fold/virulence"/>
</dbReference>
<dbReference type="InterPro" id="IPR006626">
    <property type="entry name" value="PbH1"/>
</dbReference>
<dbReference type="InterPro" id="IPR039448">
    <property type="entry name" value="Beta_helix"/>
</dbReference>
<feature type="domain" description="GH141-like insertion" evidence="2">
    <location>
        <begin position="133"/>
        <end position="287"/>
    </location>
</feature>
<dbReference type="EMBL" id="CP018477">
    <property type="protein sequence ID" value="ASV72750.1"/>
    <property type="molecule type" value="Genomic_DNA"/>
</dbReference>
<dbReference type="RefSeq" id="WP_095413587.1">
    <property type="nucleotide sequence ID" value="NZ_CP018477.1"/>
</dbReference>
<name>A0A286R9X5_9BACT</name>
<protein>
    <submittedName>
        <fullName evidence="3">Uncharacterized protein</fullName>
    </submittedName>
</protein>
<keyword evidence="4" id="KW-1185">Reference proteome</keyword>